<accession>A0ABX2LKB1</accession>
<reference evidence="2 3" key="1">
    <citation type="submission" date="2020-06" db="EMBL/GenBank/DDBJ databases">
        <title>Haloterrigena sp. nov., an extremely halophilic archaeon isolated from a saline sediment.</title>
        <authorList>
            <person name="Liu B.-B."/>
        </authorList>
    </citation>
    <scope>NUCLEOTIDE SEQUENCE [LARGE SCALE GENOMIC DNA]</scope>
    <source>
        <strain evidence="2 3">SYSU A558-1</strain>
    </source>
</reference>
<gene>
    <name evidence="2" type="ORF">HTZ84_22380</name>
</gene>
<dbReference type="EMBL" id="JABUQZ010000003">
    <property type="protein sequence ID" value="NUC75015.1"/>
    <property type="molecule type" value="Genomic_DNA"/>
</dbReference>
<evidence type="ECO:0000313" key="3">
    <source>
        <dbReference type="Proteomes" id="UP001016761"/>
    </source>
</evidence>
<organism evidence="2 3">
    <name type="scientific">Haloterrigena gelatinilytica</name>
    <dbReference type="NCBI Taxonomy" id="2741724"/>
    <lineage>
        <taxon>Archaea</taxon>
        <taxon>Methanobacteriati</taxon>
        <taxon>Methanobacteriota</taxon>
        <taxon>Stenosarchaea group</taxon>
        <taxon>Halobacteria</taxon>
        <taxon>Halobacteriales</taxon>
        <taxon>Natrialbaceae</taxon>
        <taxon>Haloterrigena</taxon>
    </lineage>
</organism>
<keyword evidence="3" id="KW-1185">Reference proteome</keyword>
<protein>
    <recommendedName>
        <fullName evidence="4">DUF397 domain-containing protein</fullName>
    </recommendedName>
</protein>
<evidence type="ECO:0008006" key="4">
    <source>
        <dbReference type="Google" id="ProtNLM"/>
    </source>
</evidence>
<proteinExistence type="predicted"/>
<dbReference type="RefSeq" id="WP_174682853.1">
    <property type="nucleotide sequence ID" value="NZ_JABUQZ010000003.1"/>
</dbReference>
<evidence type="ECO:0000313" key="2">
    <source>
        <dbReference type="EMBL" id="NUC75015.1"/>
    </source>
</evidence>
<name>A0ABX2LKB1_9EURY</name>
<comment type="caution">
    <text evidence="2">The sequence shown here is derived from an EMBL/GenBank/DDBJ whole genome shotgun (WGS) entry which is preliminary data.</text>
</comment>
<evidence type="ECO:0000256" key="1">
    <source>
        <dbReference type="SAM" id="MobiDB-lite"/>
    </source>
</evidence>
<feature type="compositionally biased region" description="Polar residues" evidence="1">
    <location>
        <begin position="22"/>
        <end position="34"/>
    </location>
</feature>
<feature type="region of interest" description="Disordered" evidence="1">
    <location>
        <begin position="1"/>
        <end position="34"/>
    </location>
</feature>
<dbReference type="Proteomes" id="UP001016761">
    <property type="component" value="Unassembled WGS sequence"/>
</dbReference>
<sequence>MSQSRTQRFRGRSPPDREPDWQVSTVARRTTNDSGSKVCAVTGATVSLDEPHYYATLRKPSVGRHQPPEYDHLVVADGALGELDAWLEGRKE</sequence>